<evidence type="ECO:0000313" key="7">
    <source>
        <dbReference type="EMBL" id="MCO5975615.1"/>
    </source>
</evidence>
<comment type="similarity">
    <text evidence="5">Belongs to the NtaA/SnaA/DszA monooxygenase family.</text>
</comment>
<reference evidence="7 8" key="1">
    <citation type="submission" date="2022-06" db="EMBL/GenBank/DDBJ databases">
        <title>Ideonella sp. NS12-5 Genome sequencing and assembly.</title>
        <authorList>
            <person name="Jung Y."/>
        </authorList>
    </citation>
    <scope>NUCLEOTIDE SEQUENCE [LARGE SCALE GENOMIC DNA]</scope>
    <source>
        <strain evidence="7 8">NS12-5</strain>
    </source>
</reference>
<evidence type="ECO:0000256" key="3">
    <source>
        <dbReference type="ARBA" id="ARBA00023002"/>
    </source>
</evidence>
<feature type="domain" description="Luciferase-like" evidence="6">
    <location>
        <begin position="28"/>
        <end position="384"/>
    </location>
</feature>
<dbReference type="PIRSF" id="PIRSF000337">
    <property type="entry name" value="NTA_MOA"/>
    <property type="match status" value="1"/>
</dbReference>
<dbReference type="Pfam" id="PF00296">
    <property type="entry name" value="Bac_luciferase"/>
    <property type="match status" value="1"/>
</dbReference>
<dbReference type="EMBL" id="JAMXMC010000001">
    <property type="protein sequence ID" value="MCO5975615.1"/>
    <property type="molecule type" value="Genomic_DNA"/>
</dbReference>
<dbReference type="InterPro" id="IPR036661">
    <property type="entry name" value="Luciferase-like_sf"/>
</dbReference>
<gene>
    <name evidence="7" type="ORF">M0L44_02615</name>
</gene>
<keyword evidence="8" id="KW-1185">Reference proteome</keyword>
<name>A0ABT1BHA9_9BURK</name>
<keyword evidence="1" id="KW-0285">Flavoprotein</keyword>
<sequence length="472" mass="51620">MSAPKRLLVNAFNMNCVGHIHHGLWTHPRDRSTEYNTLGYWTDIARLLERGLFDGLFIADIVGSYDVYQGGLDLTLQEAIQLPANDPWMLVSAMAAVTQHLGFGLTASTGAETPFTFARKASTLDQLTGGRLGWNIVTGYIDSGARALGHERLVAHDLRYDQADDFLALCYRLWEGSWEDDAVRKDRARRIYADPAQVHAIAHDGPFYRSQGVHMCEPSPQRTPVLYQAGTSGRGQRFAGEHAECVFIAANDPAAARATAGRLRQSLVAAGRRPEDVKIFVALSVVAGATEAEARDRHAEYQRYASPEAGLAHFAASTGVDFARYGLDDPIDYSGSNAIQSAGQTAQQRGWTTRRQLLQQFTLGSRYPTLVGSGSQIADELVRWLDEGDIDGINLSRIVVPETWADFIDHVVPELQARGRYRTAYDEGTLRHKLFGQGDRLPAAHPAAAVRGLATQASPSADTARPVSFTGA</sequence>
<keyword evidence="3" id="KW-0560">Oxidoreductase</keyword>
<evidence type="ECO:0000256" key="5">
    <source>
        <dbReference type="ARBA" id="ARBA00033748"/>
    </source>
</evidence>
<dbReference type="SUPFAM" id="SSF51679">
    <property type="entry name" value="Bacterial luciferase-like"/>
    <property type="match status" value="1"/>
</dbReference>
<dbReference type="RefSeq" id="WP_252768042.1">
    <property type="nucleotide sequence ID" value="NZ_JAMXMC010000001.1"/>
</dbReference>
<evidence type="ECO:0000256" key="4">
    <source>
        <dbReference type="ARBA" id="ARBA00023033"/>
    </source>
</evidence>
<keyword evidence="4" id="KW-0503">Monooxygenase</keyword>
<dbReference type="NCBIfam" id="TIGR03860">
    <property type="entry name" value="FMN_nitrolo"/>
    <property type="match status" value="1"/>
</dbReference>
<dbReference type="InterPro" id="IPR016215">
    <property type="entry name" value="NTA_MOA"/>
</dbReference>
<dbReference type="PANTHER" id="PTHR30011:SF16">
    <property type="entry name" value="C2H2 FINGER DOMAIN TRANSCRIPTION FACTOR (EUROFUNG)-RELATED"/>
    <property type="match status" value="1"/>
</dbReference>
<evidence type="ECO:0000313" key="8">
    <source>
        <dbReference type="Proteomes" id="UP001204851"/>
    </source>
</evidence>
<protein>
    <submittedName>
        <fullName evidence="7">LLM class flavin-dependent oxidoreductase</fullName>
    </submittedName>
</protein>
<organism evidence="7 8">
    <name type="scientific">Ideonella oryzae</name>
    <dbReference type="NCBI Taxonomy" id="2937441"/>
    <lineage>
        <taxon>Bacteria</taxon>
        <taxon>Pseudomonadati</taxon>
        <taxon>Pseudomonadota</taxon>
        <taxon>Betaproteobacteria</taxon>
        <taxon>Burkholderiales</taxon>
        <taxon>Sphaerotilaceae</taxon>
        <taxon>Ideonella</taxon>
    </lineage>
</organism>
<evidence type="ECO:0000259" key="6">
    <source>
        <dbReference type="Pfam" id="PF00296"/>
    </source>
</evidence>
<evidence type="ECO:0000256" key="1">
    <source>
        <dbReference type="ARBA" id="ARBA00022630"/>
    </source>
</evidence>
<keyword evidence="2" id="KW-0288">FMN</keyword>
<comment type="caution">
    <text evidence="7">The sequence shown here is derived from an EMBL/GenBank/DDBJ whole genome shotgun (WGS) entry which is preliminary data.</text>
</comment>
<evidence type="ECO:0000256" key="2">
    <source>
        <dbReference type="ARBA" id="ARBA00022643"/>
    </source>
</evidence>
<dbReference type="Gene3D" id="3.20.20.30">
    <property type="entry name" value="Luciferase-like domain"/>
    <property type="match status" value="1"/>
</dbReference>
<dbReference type="InterPro" id="IPR011251">
    <property type="entry name" value="Luciferase-like_dom"/>
</dbReference>
<accession>A0ABT1BHA9</accession>
<proteinExistence type="inferred from homology"/>
<dbReference type="InterPro" id="IPR051260">
    <property type="entry name" value="Diverse_substr_monoxygenases"/>
</dbReference>
<dbReference type="PANTHER" id="PTHR30011">
    <property type="entry name" value="ALKANESULFONATE MONOOXYGENASE-RELATED"/>
    <property type="match status" value="1"/>
</dbReference>
<dbReference type="Proteomes" id="UP001204851">
    <property type="component" value="Unassembled WGS sequence"/>
</dbReference>